<keyword evidence="2" id="KW-1185">Reference proteome</keyword>
<protein>
    <submittedName>
        <fullName evidence="1">Uncharacterized protein</fullName>
    </submittedName>
</protein>
<gene>
    <name evidence="1" type="ORF">J2S11_004150</name>
</gene>
<evidence type="ECO:0000313" key="2">
    <source>
        <dbReference type="Proteomes" id="UP001235840"/>
    </source>
</evidence>
<dbReference type="Proteomes" id="UP001235840">
    <property type="component" value="Unassembled WGS sequence"/>
</dbReference>
<accession>A0ABT9W4N3</accession>
<reference evidence="1 2" key="1">
    <citation type="submission" date="2023-07" db="EMBL/GenBank/DDBJ databases">
        <title>Genomic Encyclopedia of Type Strains, Phase IV (KMG-IV): sequencing the most valuable type-strain genomes for metagenomic binning, comparative biology and taxonomic classification.</title>
        <authorList>
            <person name="Goeker M."/>
        </authorList>
    </citation>
    <scope>NUCLEOTIDE SEQUENCE [LARGE SCALE GENOMIC DNA]</scope>
    <source>
        <strain evidence="1 2">DSM 12751</strain>
    </source>
</reference>
<proteinExistence type="predicted"/>
<dbReference type="RefSeq" id="WP_307397757.1">
    <property type="nucleotide sequence ID" value="NZ_BAAADK010000020.1"/>
</dbReference>
<sequence>MKYLIVVIIVTSTLTGCSYETLDKAIESKWNQSIDIVNKIDKHQVVLFKSGELYVLSTYEKDKSRYKYSTNDEEGWSFSGETNISFLIKVSQIEQIGNVVWGGLLTDLNIDEVVIWFNHMEDPENSFEIRLEVLNNTF</sequence>
<organism evidence="1 2">
    <name type="scientific">Caldalkalibacillus horti</name>
    <dbReference type="NCBI Taxonomy" id="77523"/>
    <lineage>
        <taxon>Bacteria</taxon>
        <taxon>Bacillati</taxon>
        <taxon>Bacillota</taxon>
        <taxon>Bacilli</taxon>
        <taxon>Bacillales</taxon>
        <taxon>Bacillaceae</taxon>
        <taxon>Caldalkalibacillus</taxon>
    </lineage>
</organism>
<dbReference type="EMBL" id="JAUSTY010000025">
    <property type="protein sequence ID" value="MDQ0168198.1"/>
    <property type="molecule type" value="Genomic_DNA"/>
</dbReference>
<dbReference type="PROSITE" id="PS51257">
    <property type="entry name" value="PROKAR_LIPOPROTEIN"/>
    <property type="match status" value="1"/>
</dbReference>
<name>A0ABT9W4N3_9BACI</name>
<evidence type="ECO:0000313" key="1">
    <source>
        <dbReference type="EMBL" id="MDQ0168198.1"/>
    </source>
</evidence>
<comment type="caution">
    <text evidence="1">The sequence shown here is derived from an EMBL/GenBank/DDBJ whole genome shotgun (WGS) entry which is preliminary data.</text>
</comment>